<comment type="catalytic activity">
    <reaction evidence="1 10">
        <text>ATP-dependent breakage, passage and rejoining of double-stranded DNA.</text>
        <dbReference type="EC" id="5.6.2.2"/>
    </reaction>
</comment>
<feature type="region of interest" description="Disordered" evidence="11">
    <location>
        <begin position="1"/>
        <end position="52"/>
    </location>
</feature>
<dbReference type="OrthoDB" id="5377392at2759"/>
<dbReference type="InterPro" id="IPR034136">
    <property type="entry name" value="TOPRIM_Topo6A/Spo11"/>
</dbReference>
<evidence type="ECO:0000256" key="6">
    <source>
        <dbReference type="ARBA" id="ARBA00022842"/>
    </source>
</evidence>
<feature type="non-terminal residue" evidence="14">
    <location>
        <position position="1"/>
    </location>
</feature>
<dbReference type="PANTHER" id="PTHR10848:SF3">
    <property type="entry name" value="MEIOTIC RECOMBINATION PROTEIN SPO11-1"/>
    <property type="match status" value="1"/>
</dbReference>
<evidence type="ECO:0000256" key="7">
    <source>
        <dbReference type="ARBA" id="ARBA00023029"/>
    </source>
</evidence>
<name>A0A5J9T2M9_9POAL</name>
<keyword evidence="5" id="KW-0479">Metal-binding</keyword>
<keyword evidence="7 10" id="KW-0799">Topoisomerase</keyword>
<evidence type="ECO:0000313" key="15">
    <source>
        <dbReference type="Proteomes" id="UP000324897"/>
    </source>
</evidence>
<accession>A0A5J9T2M9</accession>
<dbReference type="GO" id="GO:0000706">
    <property type="term" value="P:meiotic DNA double-strand break processing"/>
    <property type="evidence" value="ECO:0007669"/>
    <property type="project" value="TreeGrafter"/>
</dbReference>
<dbReference type="Gramene" id="TVU05544">
    <property type="protein sequence ID" value="TVU05544"/>
    <property type="gene ID" value="EJB05_48710"/>
</dbReference>
<dbReference type="EMBL" id="RWGY01000051">
    <property type="protein sequence ID" value="TVU05544.1"/>
    <property type="molecule type" value="Genomic_DNA"/>
</dbReference>
<dbReference type="AlphaFoldDB" id="A0A5J9T2M9"/>
<evidence type="ECO:0000313" key="14">
    <source>
        <dbReference type="EMBL" id="TVU05544.1"/>
    </source>
</evidence>
<evidence type="ECO:0000256" key="10">
    <source>
        <dbReference type="PROSITE-ProRule" id="PRU01385"/>
    </source>
</evidence>
<feature type="compositionally biased region" description="Low complexity" evidence="11">
    <location>
        <begin position="35"/>
        <end position="52"/>
    </location>
</feature>
<dbReference type="GO" id="GO:0003918">
    <property type="term" value="F:DNA topoisomerase type II (double strand cut, ATP-hydrolyzing) activity"/>
    <property type="evidence" value="ECO:0007669"/>
    <property type="project" value="UniProtKB-UniRule"/>
</dbReference>
<comment type="similarity">
    <text evidence="3 10">Belongs to the TOP6A family.</text>
</comment>
<evidence type="ECO:0000256" key="2">
    <source>
        <dbReference type="ARBA" id="ARBA00001946"/>
    </source>
</evidence>
<dbReference type="PRINTS" id="PR01550">
    <property type="entry name" value="TOP6AFAMILY"/>
</dbReference>
<dbReference type="PANTHER" id="PTHR10848">
    <property type="entry name" value="MEIOTIC RECOMBINATION PROTEIN SPO11"/>
    <property type="match status" value="1"/>
</dbReference>
<dbReference type="Gene3D" id="3.40.1360.10">
    <property type="match status" value="1"/>
</dbReference>
<keyword evidence="8 10" id="KW-0238">DNA-binding</keyword>
<feature type="domain" description="Topoisomerase 6 subunit A/Spo11 TOPRIM" evidence="13">
    <location>
        <begin position="385"/>
        <end position="558"/>
    </location>
</feature>
<evidence type="ECO:0000256" key="9">
    <source>
        <dbReference type="ARBA" id="ARBA00023235"/>
    </source>
</evidence>
<evidence type="ECO:0000256" key="3">
    <source>
        <dbReference type="ARBA" id="ARBA00006559"/>
    </source>
</evidence>
<dbReference type="GO" id="GO:0005524">
    <property type="term" value="F:ATP binding"/>
    <property type="evidence" value="ECO:0007669"/>
    <property type="project" value="InterPro"/>
</dbReference>
<evidence type="ECO:0000259" key="13">
    <source>
        <dbReference type="Pfam" id="PF21180"/>
    </source>
</evidence>
<evidence type="ECO:0000256" key="5">
    <source>
        <dbReference type="ARBA" id="ARBA00022723"/>
    </source>
</evidence>
<dbReference type="PROSITE" id="PS52041">
    <property type="entry name" value="TOPO_IIB"/>
    <property type="match status" value="1"/>
</dbReference>
<feature type="domain" description="Spo11/DNA topoisomerase VI subunit A N-terminal" evidence="12">
    <location>
        <begin position="273"/>
        <end position="333"/>
    </location>
</feature>
<dbReference type="InterPro" id="IPR002815">
    <property type="entry name" value="Spo11/TopoVI_A"/>
</dbReference>
<comment type="cofactor">
    <cofactor evidence="2">
        <name>Mg(2+)</name>
        <dbReference type="ChEBI" id="CHEBI:18420"/>
    </cofactor>
</comment>
<dbReference type="Proteomes" id="UP000324897">
    <property type="component" value="Unassembled WGS sequence"/>
</dbReference>
<reference evidence="14 15" key="1">
    <citation type="journal article" date="2019" name="Sci. Rep.">
        <title>A high-quality genome of Eragrostis curvula grass provides insights into Poaceae evolution and supports new strategies to enhance forage quality.</title>
        <authorList>
            <person name="Carballo J."/>
            <person name="Santos B.A.C.M."/>
            <person name="Zappacosta D."/>
            <person name="Garbus I."/>
            <person name="Selva J.P."/>
            <person name="Gallo C.A."/>
            <person name="Diaz A."/>
            <person name="Albertini E."/>
            <person name="Caccamo M."/>
            <person name="Echenique V."/>
        </authorList>
    </citation>
    <scope>NUCLEOTIDE SEQUENCE [LARGE SCALE GENOMIC DNA]</scope>
    <source>
        <strain evidence="15">cv. Victoria</strain>
        <tissue evidence="14">Leaf</tissue>
    </source>
</reference>
<dbReference type="EC" id="5.6.2.2" evidence="4"/>
<proteinExistence type="inferred from homology"/>
<dbReference type="InterPro" id="IPR036078">
    <property type="entry name" value="Spo11/TopoVI_A_sf"/>
</dbReference>
<dbReference type="InterPro" id="IPR036388">
    <property type="entry name" value="WH-like_DNA-bd_sf"/>
</dbReference>
<keyword evidence="6" id="KW-0460">Magnesium</keyword>
<gene>
    <name evidence="14" type="ORF">EJB05_48710</name>
</gene>
<comment type="caution">
    <text evidence="14">The sequence shown here is derived from an EMBL/GenBank/DDBJ whole genome shotgun (WGS) entry which is preliminary data.</text>
</comment>
<evidence type="ECO:0000259" key="12">
    <source>
        <dbReference type="Pfam" id="PF04406"/>
    </source>
</evidence>
<evidence type="ECO:0000256" key="1">
    <source>
        <dbReference type="ARBA" id="ARBA00000185"/>
    </source>
</evidence>
<sequence length="576" mass="65796">MEGGKGKDGGAPATPPKAHDDVKGELGSPATPNVPITAAAALTTTGPAAPGAPVRQRNIALLQDLDVESKESNIYETKKKTMEDASQIWQRSKKKTEGVRKRWKQLFEEEPNEEPKEEQLKYWKDKLDQASYEEDVALGAYKDARRQCKESDFKPWEEYGDGSQSHTYSDYVSYNMPSKGILFPWKLTKEKMLELKKYYITSEDLEDDVVKSKIWNLLESFADAVKEGNDFSFFIPKRSPDFMDIEPTLAMPMLRRTGKKVKRSFFIKQTRRTTAVTLWVLRTIYDIIEQSAFISPRDLYYRGKWLFKNPAECARIITDICVMLECSTSLLHILPEERGAVLGKAIIRVEEKGIVQEVDCTSGVSIPMDLKKIKNIVLDEKTVCVVVVEKGTMYYYLKANNFAEDQHCLLVTAFGMPDERTRAFVRLLEKKTNVPIFGVTDPDPYGVSIMKTYAKGSVTLCHDNLSLCNITMHWIGICTTEITKLNFQGKTFSFDRCPALKPKERAMLKNLQGSKKYDLSPKWKERISHMMKIGKKACFEDMHSIFGYKYVSTILLPRLIRDVMESIKRYAQTLVL</sequence>
<evidence type="ECO:0000256" key="4">
    <source>
        <dbReference type="ARBA" id="ARBA00012895"/>
    </source>
</evidence>
<dbReference type="InterPro" id="IPR013049">
    <property type="entry name" value="Spo11/TopoVI_A_N"/>
</dbReference>
<dbReference type="GO" id="GO:0046872">
    <property type="term" value="F:metal ion binding"/>
    <property type="evidence" value="ECO:0007669"/>
    <property type="project" value="UniProtKB-KW"/>
</dbReference>
<dbReference type="GO" id="GO:0003677">
    <property type="term" value="F:DNA binding"/>
    <property type="evidence" value="ECO:0007669"/>
    <property type="project" value="UniProtKB-UniRule"/>
</dbReference>
<protein>
    <recommendedName>
        <fullName evidence="4">DNA topoisomerase (ATP-hydrolyzing)</fullName>
        <ecNumber evidence="4">5.6.2.2</ecNumber>
    </recommendedName>
</protein>
<dbReference type="Gene3D" id="1.10.10.10">
    <property type="entry name" value="Winged helix-like DNA-binding domain superfamily/Winged helix DNA-binding domain"/>
    <property type="match status" value="1"/>
</dbReference>
<dbReference type="GO" id="GO:0000228">
    <property type="term" value="C:nuclear chromosome"/>
    <property type="evidence" value="ECO:0007669"/>
    <property type="project" value="TreeGrafter"/>
</dbReference>
<feature type="active site" description="O-(5'-phospho-DNA)-tyrosine intermediate" evidence="10">
    <location>
        <position position="301"/>
    </location>
</feature>
<dbReference type="Pfam" id="PF21180">
    <property type="entry name" value="TOP6A-Spo11_Toprim"/>
    <property type="match status" value="1"/>
</dbReference>
<organism evidence="14 15">
    <name type="scientific">Eragrostis curvula</name>
    <name type="common">weeping love grass</name>
    <dbReference type="NCBI Taxonomy" id="38414"/>
    <lineage>
        <taxon>Eukaryota</taxon>
        <taxon>Viridiplantae</taxon>
        <taxon>Streptophyta</taxon>
        <taxon>Embryophyta</taxon>
        <taxon>Tracheophyta</taxon>
        <taxon>Spermatophyta</taxon>
        <taxon>Magnoliopsida</taxon>
        <taxon>Liliopsida</taxon>
        <taxon>Poales</taxon>
        <taxon>Poaceae</taxon>
        <taxon>PACMAD clade</taxon>
        <taxon>Chloridoideae</taxon>
        <taxon>Eragrostideae</taxon>
        <taxon>Eragrostidinae</taxon>
        <taxon>Eragrostis</taxon>
    </lineage>
</organism>
<evidence type="ECO:0000256" key="8">
    <source>
        <dbReference type="ARBA" id="ARBA00023125"/>
    </source>
</evidence>
<evidence type="ECO:0000256" key="11">
    <source>
        <dbReference type="SAM" id="MobiDB-lite"/>
    </source>
</evidence>
<dbReference type="GO" id="GO:0007131">
    <property type="term" value="P:reciprocal meiotic recombination"/>
    <property type="evidence" value="ECO:0007669"/>
    <property type="project" value="TreeGrafter"/>
</dbReference>
<keyword evidence="15" id="KW-1185">Reference proteome</keyword>
<keyword evidence="9 10" id="KW-0413">Isomerase</keyword>
<dbReference type="GO" id="GO:0042138">
    <property type="term" value="P:meiotic DNA double-strand break formation"/>
    <property type="evidence" value="ECO:0007669"/>
    <property type="project" value="TreeGrafter"/>
</dbReference>
<dbReference type="CDD" id="cd00223">
    <property type="entry name" value="TOPRIM_TopoIIB_SPO"/>
    <property type="match status" value="1"/>
</dbReference>
<dbReference type="SUPFAM" id="SSF56726">
    <property type="entry name" value="DNA topoisomerase IV, alpha subunit"/>
    <property type="match status" value="1"/>
</dbReference>
<dbReference type="Pfam" id="PF04406">
    <property type="entry name" value="TP6A_N"/>
    <property type="match status" value="1"/>
</dbReference>